<evidence type="ECO:0000256" key="3">
    <source>
        <dbReference type="ARBA" id="ARBA00022679"/>
    </source>
</evidence>
<keyword evidence="7" id="KW-0732">Signal</keyword>
<protein>
    <recommendedName>
        <fullName evidence="7">NAD(P)(+)--arginine ADP-ribosyltransferase</fullName>
        <ecNumber evidence="7">2.4.2.31</ecNumber>
    </recommendedName>
    <alternativeName>
        <fullName evidence="7">Mono(ADP-ribosyl)transferase</fullName>
    </alternativeName>
</protein>
<dbReference type="GO" id="GO:0016779">
    <property type="term" value="F:nucleotidyltransferase activity"/>
    <property type="evidence" value="ECO:0007669"/>
    <property type="project" value="UniProtKB-KW"/>
</dbReference>
<gene>
    <name evidence="8" type="ORF">PECUL_23A032361</name>
</gene>
<keyword evidence="7" id="KW-0520">NAD</keyword>
<dbReference type="AlphaFoldDB" id="A0AAD1R885"/>
<reference evidence="8" key="1">
    <citation type="submission" date="2022-03" db="EMBL/GenBank/DDBJ databases">
        <authorList>
            <person name="Alioto T."/>
            <person name="Alioto T."/>
            <person name="Gomez Garrido J."/>
        </authorList>
    </citation>
    <scope>NUCLEOTIDE SEQUENCE</scope>
</reference>
<dbReference type="GO" id="GO:0106274">
    <property type="term" value="F:NAD+-protein-arginine ADP-ribosyltransferase activity"/>
    <property type="evidence" value="ECO:0007669"/>
    <property type="project" value="UniProtKB-EC"/>
</dbReference>
<name>A0AAD1R885_PELCU</name>
<dbReference type="EC" id="2.4.2.31" evidence="7"/>
<keyword evidence="9" id="KW-1185">Reference proteome</keyword>
<dbReference type="PANTHER" id="PTHR10339:SF2">
    <property type="entry name" value="ECTO-ADP-RIBOSYLTRANSFERASE 5"/>
    <property type="match status" value="1"/>
</dbReference>
<dbReference type="EMBL" id="OW240912">
    <property type="protein sequence ID" value="CAH2225987.1"/>
    <property type="molecule type" value="Genomic_DNA"/>
</dbReference>
<dbReference type="GO" id="GO:0003950">
    <property type="term" value="F:NAD+ poly-ADP-ribosyltransferase activity"/>
    <property type="evidence" value="ECO:0007669"/>
    <property type="project" value="TreeGrafter"/>
</dbReference>
<evidence type="ECO:0000256" key="5">
    <source>
        <dbReference type="ARBA" id="ARBA00022857"/>
    </source>
</evidence>
<evidence type="ECO:0000256" key="2">
    <source>
        <dbReference type="ARBA" id="ARBA00022676"/>
    </source>
</evidence>
<evidence type="ECO:0000256" key="1">
    <source>
        <dbReference type="ARBA" id="ARBA00009558"/>
    </source>
</evidence>
<dbReference type="Pfam" id="PF01129">
    <property type="entry name" value="ART"/>
    <property type="match status" value="1"/>
</dbReference>
<dbReference type="InterPro" id="IPR000768">
    <property type="entry name" value="ART"/>
</dbReference>
<keyword evidence="5 7" id="KW-0521">NADP</keyword>
<evidence type="ECO:0000313" key="8">
    <source>
        <dbReference type="EMBL" id="CAH2225987.1"/>
    </source>
</evidence>
<keyword evidence="3 7" id="KW-0808">Transferase</keyword>
<feature type="chain" id="PRO_5041773226" description="NAD(P)(+)--arginine ADP-ribosyltransferase" evidence="7">
    <location>
        <begin position="19"/>
        <end position="270"/>
    </location>
</feature>
<comment type="catalytic activity">
    <reaction evidence="6 7">
        <text>L-arginyl-[protein] + NAD(+) = N(omega)-(ADP-D-ribosyl)-L-arginyl-[protein] + nicotinamide + H(+)</text>
        <dbReference type="Rhea" id="RHEA:19149"/>
        <dbReference type="Rhea" id="RHEA-COMP:10532"/>
        <dbReference type="Rhea" id="RHEA-COMP:15087"/>
        <dbReference type="ChEBI" id="CHEBI:15378"/>
        <dbReference type="ChEBI" id="CHEBI:17154"/>
        <dbReference type="ChEBI" id="CHEBI:29965"/>
        <dbReference type="ChEBI" id="CHEBI:57540"/>
        <dbReference type="ChEBI" id="CHEBI:142554"/>
        <dbReference type="EC" id="2.4.2.31"/>
    </reaction>
</comment>
<evidence type="ECO:0000256" key="6">
    <source>
        <dbReference type="ARBA" id="ARBA00047597"/>
    </source>
</evidence>
<comment type="similarity">
    <text evidence="1 7">Belongs to the Arg-specific ADP-ribosyltransferase family.</text>
</comment>
<dbReference type="InterPro" id="IPR050999">
    <property type="entry name" value="ADP-ribosyltransferase_ARG"/>
</dbReference>
<dbReference type="Gene3D" id="3.90.176.10">
    <property type="entry name" value="Toxin ADP-ribosyltransferase, Chain A, domain 1"/>
    <property type="match status" value="1"/>
</dbReference>
<evidence type="ECO:0000256" key="4">
    <source>
        <dbReference type="ARBA" id="ARBA00022695"/>
    </source>
</evidence>
<dbReference type="Proteomes" id="UP001295444">
    <property type="component" value="Chromosome 01"/>
</dbReference>
<dbReference type="PRINTS" id="PR00970">
    <property type="entry name" value="RIBTRNSFRASE"/>
</dbReference>
<sequence length="270" mass="31074">MRTLTVAFLLLGLTQLHGQTQEMYMHRNSFDDQYICCSENLKKEIMPNLLKVEKSKNPEFGAAWDKAEKKLKDFFIDGEIDPERDYFSVALILFAMEDPELESFFEQFNANVSTAGCSREEYMTNFHFKAFHFYLTRGLQDNTVKQASKKHFFTTFHLPNNATLPIRFGRFLRVKHETKDSSLLLSSSLYYTTLQIPPFENKITIFPVSEVFFFINQGQKLQYATSSGIKCSFFNCAYLGAPGRPVLLPETPHIFTGLILAINAAFMKLV</sequence>
<evidence type="ECO:0000313" key="9">
    <source>
        <dbReference type="Proteomes" id="UP001295444"/>
    </source>
</evidence>
<keyword evidence="2 7" id="KW-0328">Glycosyltransferase</keyword>
<feature type="signal peptide" evidence="7">
    <location>
        <begin position="1"/>
        <end position="18"/>
    </location>
</feature>
<evidence type="ECO:0000256" key="7">
    <source>
        <dbReference type="RuleBase" id="RU361228"/>
    </source>
</evidence>
<dbReference type="PANTHER" id="PTHR10339">
    <property type="entry name" value="ADP-RIBOSYLTRANSFERASE"/>
    <property type="match status" value="1"/>
</dbReference>
<proteinExistence type="inferred from homology"/>
<keyword evidence="4" id="KW-0548">Nucleotidyltransferase</keyword>
<dbReference type="SUPFAM" id="SSF56399">
    <property type="entry name" value="ADP-ribosylation"/>
    <property type="match status" value="1"/>
</dbReference>
<organism evidence="8 9">
    <name type="scientific">Pelobates cultripes</name>
    <name type="common">Western spadefoot toad</name>
    <dbReference type="NCBI Taxonomy" id="61616"/>
    <lineage>
        <taxon>Eukaryota</taxon>
        <taxon>Metazoa</taxon>
        <taxon>Chordata</taxon>
        <taxon>Craniata</taxon>
        <taxon>Vertebrata</taxon>
        <taxon>Euteleostomi</taxon>
        <taxon>Amphibia</taxon>
        <taxon>Batrachia</taxon>
        <taxon>Anura</taxon>
        <taxon>Pelobatoidea</taxon>
        <taxon>Pelobatidae</taxon>
        <taxon>Pelobates</taxon>
    </lineage>
</organism>
<accession>A0AAD1R885</accession>